<keyword evidence="2 8" id="KW-0378">Hydrolase</keyword>
<evidence type="ECO:0000256" key="1">
    <source>
        <dbReference type="ARBA" id="ARBA00022679"/>
    </source>
</evidence>
<keyword evidence="4" id="KW-0325">Glycoprotein</keyword>
<dbReference type="Proteomes" id="UP001140206">
    <property type="component" value="Chromosome 5"/>
</dbReference>
<feature type="domain" description="GH16" evidence="9">
    <location>
        <begin position="19"/>
        <end position="220"/>
    </location>
</feature>
<protein>
    <recommendedName>
        <fullName evidence="8">Xyloglucan endotransglucosylase/hydrolase</fullName>
        <ecNumber evidence="8">2.4.1.207</ecNumber>
    </recommendedName>
</protein>
<feature type="active site" description="Nucleophile" evidence="6">
    <location>
        <position position="106"/>
    </location>
</feature>
<reference evidence="10" key="1">
    <citation type="submission" date="2022-08" db="EMBL/GenBank/DDBJ databases">
        <authorList>
            <person name="Marques A."/>
        </authorList>
    </citation>
    <scope>NUCLEOTIDE SEQUENCE</scope>
    <source>
        <strain evidence="10">RhyPub2mFocal</strain>
        <tissue evidence="10">Leaves</tissue>
    </source>
</reference>
<evidence type="ECO:0000256" key="4">
    <source>
        <dbReference type="ARBA" id="ARBA00023180"/>
    </source>
</evidence>
<comment type="caution">
    <text evidence="10">The sequence shown here is derived from an EMBL/GenBank/DDBJ whole genome shotgun (WGS) entry which is preliminary data.</text>
</comment>
<dbReference type="EC" id="2.4.1.207" evidence="8"/>
<dbReference type="GO" id="GO:0016762">
    <property type="term" value="F:xyloglucan:xyloglucosyl transferase activity"/>
    <property type="evidence" value="ECO:0007669"/>
    <property type="project" value="UniProtKB-EC"/>
</dbReference>
<gene>
    <name evidence="11" type="ORF">LUZ62_028453</name>
    <name evidence="10" type="ORF">LUZ62_089342</name>
</gene>
<dbReference type="GO" id="GO:0010411">
    <property type="term" value="P:xyloglucan metabolic process"/>
    <property type="evidence" value="ECO:0007669"/>
    <property type="project" value="InterPro"/>
</dbReference>
<dbReference type="InterPro" id="IPR013320">
    <property type="entry name" value="ConA-like_dom_sf"/>
</dbReference>
<comment type="subcellular location">
    <subcellularLocation>
        <location evidence="8">Secreted</location>
        <location evidence="8">Cell wall</location>
    </subcellularLocation>
    <subcellularLocation>
        <location evidence="8">Secreted</location>
        <location evidence="8">Extracellular space</location>
        <location evidence="8">Apoplast</location>
    </subcellularLocation>
</comment>
<evidence type="ECO:0000256" key="3">
    <source>
        <dbReference type="ARBA" id="ARBA00023157"/>
    </source>
</evidence>
<dbReference type="InterPro" id="IPR016455">
    <property type="entry name" value="XTH"/>
</dbReference>
<dbReference type="InterPro" id="IPR010713">
    <property type="entry name" value="XET_C"/>
</dbReference>
<dbReference type="PROSITE" id="PS51762">
    <property type="entry name" value="GH16_2"/>
    <property type="match status" value="1"/>
</dbReference>
<dbReference type="Pfam" id="PF00722">
    <property type="entry name" value="Glyco_hydro_16"/>
    <property type="match status" value="1"/>
</dbReference>
<accession>A0AAV8CL26</accession>
<keyword evidence="1 8" id="KW-0808">Transferase</keyword>
<dbReference type="InterPro" id="IPR000757">
    <property type="entry name" value="Beta-glucanase-like"/>
</dbReference>
<sequence>MALRPNTPKLFFQFLVTLVTISSTTKFVSGNFYQLFDTIWGDQNVQYQDGGDVLALSMDTHSGSAIVSKHEYLFGRITMQMKLVSGNSAGTVTTFYLASSAESHDEVDFEFLGNQSGNPYILHTNIFAQGKGDREMQFYLWFDPTADFHNYTLIWNPLNLIFLVDDVPIRLFRNHLAAGAGFPHDQPMRVYCSLWDAEDWATEGGLVKTDWTQVPFTAYYKGFDADACYPDYDYSKCQWSSAWTPWFNQELDNGQIWNLKWVNDNLKIYDYCEDTKRFPDGLPKECTLP</sequence>
<keyword evidence="8" id="KW-0732">Signal</keyword>
<dbReference type="GO" id="GO:0004553">
    <property type="term" value="F:hydrolase activity, hydrolyzing O-glycosyl compounds"/>
    <property type="evidence" value="ECO:0007669"/>
    <property type="project" value="InterPro"/>
</dbReference>
<dbReference type="PIRSF" id="PIRSF005604">
    <property type="entry name" value="XET"/>
    <property type="match status" value="1"/>
</dbReference>
<dbReference type="Gene3D" id="2.60.120.200">
    <property type="match status" value="1"/>
</dbReference>
<evidence type="ECO:0000256" key="2">
    <source>
        <dbReference type="ARBA" id="ARBA00022801"/>
    </source>
</evidence>
<comment type="PTM">
    <text evidence="8">Contains at least one intrachain disulfide bond essential for its enzymatic activity.</text>
</comment>
<feature type="glycosylation site" description="N-linked (GlcNAc...) asparagine" evidence="7">
    <location>
        <position position="114"/>
    </location>
</feature>
<dbReference type="PANTHER" id="PTHR31062">
    <property type="entry name" value="XYLOGLUCAN ENDOTRANSGLUCOSYLASE/HYDROLASE PROTEIN 8-RELATED"/>
    <property type="match status" value="1"/>
</dbReference>
<dbReference type="CDD" id="cd02176">
    <property type="entry name" value="GH16_XET"/>
    <property type="match status" value="1"/>
</dbReference>
<evidence type="ECO:0000256" key="6">
    <source>
        <dbReference type="PIRSR" id="PIRSR005604-1"/>
    </source>
</evidence>
<evidence type="ECO:0000256" key="8">
    <source>
        <dbReference type="RuleBase" id="RU361120"/>
    </source>
</evidence>
<keyword evidence="8" id="KW-0134">Cell wall</keyword>
<keyword evidence="12" id="KW-1185">Reference proteome</keyword>
<proteinExistence type="inferred from homology"/>
<dbReference type="GO" id="GO:0071555">
    <property type="term" value="P:cell wall organization"/>
    <property type="evidence" value="ECO:0007669"/>
    <property type="project" value="UniProtKB-KW"/>
</dbReference>
<dbReference type="GO" id="GO:0048046">
    <property type="term" value="C:apoplast"/>
    <property type="evidence" value="ECO:0007669"/>
    <property type="project" value="UniProtKB-SubCell"/>
</dbReference>
<feature type="chain" id="PRO_5044522976" description="Xyloglucan endotransglucosylase/hydrolase" evidence="8">
    <location>
        <begin position="31"/>
        <end position="289"/>
    </location>
</feature>
<feature type="active site" description="Proton donor" evidence="6">
    <location>
        <position position="110"/>
    </location>
</feature>
<keyword evidence="3" id="KW-1015">Disulfide bond</keyword>
<comment type="function">
    <text evidence="8">Catalyzes xyloglucan endohydrolysis (XEH) and/or endotransglycosylation (XET). Cleaves and religates xyloglucan polymers, an essential constituent of the primary cell wall, and thereby participates in cell wall construction of growing tissues.</text>
</comment>
<dbReference type="InterPro" id="IPR008263">
    <property type="entry name" value="GH16_AS"/>
</dbReference>
<dbReference type="Proteomes" id="UP001140206">
    <property type="component" value="Chromosome 1"/>
</dbReference>
<evidence type="ECO:0000313" key="12">
    <source>
        <dbReference type="Proteomes" id="UP001140206"/>
    </source>
</evidence>
<keyword evidence="8" id="KW-0964">Secreted</keyword>
<keyword evidence="5 8" id="KW-0326">Glycosidase</keyword>
<dbReference type="PROSITE" id="PS01034">
    <property type="entry name" value="GH16_1"/>
    <property type="match status" value="1"/>
</dbReference>
<dbReference type="InterPro" id="IPR044791">
    <property type="entry name" value="Beta-glucanase/XTH"/>
</dbReference>
<comment type="similarity">
    <text evidence="8">Belongs to the glycosyl hydrolase 16 family.</text>
</comment>
<dbReference type="EMBL" id="JAMFTS010000001">
    <property type="protein sequence ID" value="KAJ4815887.1"/>
    <property type="molecule type" value="Genomic_DNA"/>
</dbReference>
<evidence type="ECO:0000259" key="9">
    <source>
        <dbReference type="PROSITE" id="PS51762"/>
    </source>
</evidence>
<evidence type="ECO:0000256" key="7">
    <source>
        <dbReference type="PIRSR" id="PIRSR005604-2"/>
    </source>
</evidence>
<keyword evidence="8" id="KW-0052">Apoplast</keyword>
<dbReference type="FunFam" id="2.60.120.200:FF:000025">
    <property type="entry name" value="Xyloglucan endotransglucosylase/hydrolase"/>
    <property type="match status" value="1"/>
</dbReference>
<feature type="signal peptide" evidence="8">
    <location>
        <begin position="1"/>
        <end position="30"/>
    </location>
</feature>
<dbReference type="SUPFAM" id="SSF49899">
    <property type="entry name" value="Concanavalin A-like lectins/glucanases"/>
    <property type="match status" value="1"/>
</dbReference>
<dbReference type="GO" id="GO:0042546">
    <property type="term" value="P:cell wall biogenesis"/>
    <property type="evidence" value="ECO:0007669"/>
    <property type="project" value="InterPro"/>
</dbReference>
<evidence type="ECO:0000313" key="10">
    <source>
        <dbReference type="EMBL" id="KAJ4754937.1"/>
    </source>
</evidence>
<dbReference type="EMBL" id="JAMFTS010000005">
    <property type="protein sequence ID" value="KAJ4754937.1"/>
    <property type="molecule type" value="Genomic_DNA"/>
</dbReference>
<keyword evidence="8" id="KW-0961">Cell wall biogenesis/degradation</keyword>
<dbReference type="AlphaFoldDB" id="A0AAV8CL26"/>
<evidence type="ECO:0000256" key="5">
    <source>
        <dbReference type="ARBA" id="ARBA00023295"/>
    </source>
</evidence>
<organism evidence="10 12">
    <name type="scientific">Rhynchospora pubera</name>
    <dbReference type="NCBI Taxonomy" id="906938"/>
    <lineage>
        <taxon>Eukaryota</taxon>
        <taxon>Viridiplantae</taxon>
        <taxon>Streptophyta</taxon>
        <taxon>Embryophyta</taxon>
        <taxon>Tracheophyta</taxon>
        <taxon>Spermatophyta</taxon>
        <taxon>Magnoliopsida</taxon>
        <taxon>Liliopsida</taxon>
        <taxon>Poales</taxon>
        <taxon>Cyperaceae</taxon>
        <taxon>Cyperoideae</taxon>
        <taxon>Rhynchosporeae</taxon>
        <taxon>Rhynchospora</taxon>
    </lineage>
</organism>
<evidence type="ECO:0000313" key="11">
    <source>
        <dbReference type="EMBL" id="KAJ4815887.1"/>
    </source>
</evidence>
<name>A0AAV8CL26_9POAL</name>
<dbReference type="Pfam" id="PF06955">
    <property type="entry name" value="XET_C"/>
    <property type="match status" value="1"/>
</dbReference>